<reference evidence="1 2" key="1">
    <citation type="submission" date="2017-02" db="EMBL/GenBank/DDBJ databases">
        <title>The new phylogeny of genus Mycobacterium.</title>
        <authorList>
            <person name="Tortoli E."/>
            <person name="Trovato A."/>
            <person name="Cirillo D.M."/>
        </authorList>
    </citation>
    <scope>NUCLEOTIDE SEQUENCE [LARGE SCALE GENOMIC DNA]</scope>
    <source>
        <strain evidence="1 2">DSM 44338</strain>
    </source>
</reference>
<dbReference type="AlphaFoldDB" id="A0A1X0JEZ5"/>
<dbReference type="STRING" id="75922.BST47_29500"/>
<dbReference type="Proteomes" id="UP000192411">
    <property type="component" value="Unassembled WGS sequence"/>
</dbReference>
<comment type="caution">
    <text evidence="1">The sequence shown here is derived from an EMBL/GenBank/DDBJ whole genome shotgun (WGS) entry which is preliminary data.</text>
</comment>
<gene>
    <name evidence="1" type="ORF">BST47_29500</name>
</gene>
<dbReference type="EMBL" id="MVIM01000033">
    <property type="protein sequence ID" value="ORB61055.1"/>
    <property type="molecule type" value="Genomic_DNA"/>
</dbReference>
<organism evidence="1 2">
    <name type="scientific">Mycolicibacterium tusciae</name>
    <dbReference type="NCBI Taxonomy" id="75922"/>
    <lineage>
        <taxon>Bacteria</taxon>
        <taxon>Bacillati</taxon>
        <taxon>Actinomycetota</taxon>
        <taxon>Actinomycetes</taxon>
        <taxon>Mycobacteriales</taxon>
        <taxon>Mycobacteriaceae</taxon>
        <taxon>Mycolicibacterium</taxon>
    </lineage>
</organism>
<evidence type="ECO:0000313" key="2">
    <source>
        <dbReference type="Proteomes" id="UP000192411"/>
    </source>
</evidence>
<proteinExistence type="predicted"/>
<protein>
    <submittedName>
        <fullName evidence="1">Uncharacterized protein</fullName>
    </submittedName>
</protein>
<dbReference type="RefSeq" id="WP_083129295.1">
    <property type="nucleotide sequence ID" value="NZ_MVIM01000033.1"/>
</dbReference>
<keyword evidence="2" id="KW-1185">Reference proteome</keyword>
<dbReference type="OrthoDB" id="72539at2"/>
<name>A0A1X0JEZ5_9MYCO</name>
<evidence type="ECO:0000313" key="1">
    <source>
        <dbReference type="EMBL" id="ORB61055.1"/>
    </source>
</evidence>
<sequence>MRTAVVYRRLATAAKDDFAKDNYNAPDEVQFELCVFSDGRVAQRWMVGAGSGVWWDDLDHLYKVHIYAHPDYGTKVVWSDGEVEEL</sequence>
<accession>A0A1X0JEZ5</accession>